<name>A0A835ZAH1_9STRA</name>
<gene>
    <name evidence="2" type="ORF">JKP88DRAFT_275826</name>
</gene>
<reference evidence="2" key="1">
    <citation type="submission" date="2021-02" db="EMBL/GenBank/DDBJ databases">
        <title>First Annotated Genome of the Yellow-green Alga Tribonema minus.</title>
        <authorList>
            <person name="Mahan K.M."/>
        </authorList>
    </citation>
    <scope>NUCLEOTIDE SEQUENCE</scope>
    <source>
        <strain evidence="2">UTEX B ZZ1240</strain>
    </source>
</reference>
<feature type="compositionally biased region" description="Pro residues" evidence="1">
    <location>
        <begin position="30"/>
        <end position="43"/>
    </location>
</feature>
<organism evidence="2 3">
    <name type="scientific">Tribonema minus</name>
    <dbReference type="NCBI Taxonomy" id="303371"/>
    <lineage>
        <taxon>Eukaryota</taxon>
        <taxon>Sar</taxon>
        <taxon>Stramenopiles</taxon>
        <taxon>Ochrophyta</taxon>
        <taxon>PX clade</taxon>
        <taxon>Xanthophyceae</taxon>
        <taxon>Tribonematales</taxon>
        <taxon>Tribonemataceae</taxon>
        <taxon>Tribonema</taxon>
    </lineage>
</organism>
<accession>A0A835ZAH1</accession>
<comment type="caution">
    <text evidence="2">The sequence shown here is derived from an EMBL/GenBank/DDBJ whole genome shotgun (WGS) entry which is preliminary data.</text>
</comment>
<feature type="region of interest" description="Disordered" evidence="1">
    <location>
        <begin position="247"/>
        <end position="290"/>
    </location>
</feature>
<feature type="compositionally biased region" description="Low complexity" evidence="1">
    <location>
        <begin position="273"/>
        <end position="290"/>
    </location>
</feature>
<dbReference type="Proteomes" id="UP000664859">
    <property type="component" value="Unassembled WGS sequence"/>
</dbReference>
<dbReference type="AlphaFoldDB" id="A0A835ZAH1"/>
<protein>
    <submittedName>
        <fullName evidence="2">Uncharacterized protein</fullName>
    </submittedName>
</protein>
<proteinExistence type="predicted"/>
<evidence type="ECO:0000313" key="3">
    <source>
        <dbReference type="Proteomes" id="UP000664859"/>
    </source>
</evidence>
<feature type="region of interest" description="Disordered" evidence="1">
    <location>
        <begin position="1"/>
        <end position="44"/>
    </location>
</feature>
<evidence type="ECO:0000256" key="1">
    <source>
        <dbReference type="SAM" id="MobiDB-lite"/>
    </source>
</evidence>
<keyword evidence="3" id="KW-1185">Reference proteome</keyword>
<sequence length="290" mass="28861">MIADRYGDGDGDDRDGCGGGSSSARRESRPPTPSAQCSPPPSPAGGLDAVTACEAVASLPEAARSYLLVPLRYGIAGVPPGHVQHASCASVTREAVTSWTGLEGATEALRRRFDAEAAACGARGAAPSAYFMTPRGDAPSAAPAPATSVVECVLKGLAQMALARVLPERPVRPGDATRARGLYSAVRDASGAIAEAGLLPQRVAGLAAAALQAMAASETVEAAAVRLATLDVGSALAALAAAAEAEADPEGRAARAEPSTAAPRPPLSSRGLSADAAPFAPASAPRALSH</sequence>
<evidence type="ECO:0000313" key="2">
    <source>
        <dbReference type="EMBL" id="KAG5188617.1"/>
    </source>
</evidence>
<dbReference type="EMBL" id="JAFCMP010000068">
    <property type="protein sequence ID" value="KAG5188617.1"/>
    <property type="molecule type" value="Genomic_DNA"/>
</dbReference>